<dbReference type="EMBL" id="BMAT01006491">
    <property type="protein sequence ID" value="GFS13977.1"/>
    <property type="molecule type" value="Genomic_DNA"/>
</dbReference>
<comment type="caution">
    <text evidence="1">The sequence shown here is derived from an EMBL/GenBank/DDBJ whole genome shotgun (WGS) entry which is preliminary data.</text>
</comment>
<dbReference type="AlphaFoldDB" id="A0AAV4IZ16"/>
<dbReference type="Proteomes" id="UP000762676">
    <property type="component" value="Unassembled WGS sequence"/>
</dbReference>
<name>A0AAV4IZ16_9GAST</name>
<reference evidence="1 2" key="1">
    <citation type="journal article" date="2021" name="Elife">
        <title>Chloroplast acquisition without the gene transfer in kleptoplastic sea slugs, Plakobranchus ocellatus.</title>
        <authorList>
            <person name="Maeda T."/>
            <person name="Takahashi S."/>
            <person name="Yoshida T."/>
            <person name="Shimamura S."/>
            <person name="Takaki Y."/>
            <person name="Nagai Y."/>
            <person name="Toyoda A."/>
            <person name="Suzuki Y."/>
            <person name="Arimoto A."/>
            <person name="Ishii H."/>
            <person name="Satoh N."/>
            <person name="Nishiyama T."/>
            <person name="Hasebe M."/>
            <person name="Maruyama T."/>
            <person name="Minagawa J."/>
            <person name="Obokata J."/>
            <person name="Shigenobu S."/>
        </authorList>
    </citation>
    <scope>NUCLEOTIDE SEQUENCE [LARGE SCALE GENOMIC DNA]</scope>
</reference>
<organism evidence="1 2">
    <name type="scientific">Elysia marginata</name>
    <dbReference type="NCBI Taxonomy" id="1093978"/>
    <lineage>
        <taxon>Eukaryota</taxon>
        <taxon>Metazoa</taxon>
        <taxon>Spiralia</taxon>
        <taxon>Lophotrochozoa</taxon>
        <taxon>Mollusca</taxon>
        <taxon>Gastropoda</taxon>
        <taxon>Heterobranchia</taxon>
        <taxon>Euthyneura</taxon>
        <taxon>Panpulmonata</taxon>
        <taxon>Sacoglossa</taxon>
        <taxon>Placobranchoidea</taxon>
        <taxon>Plakobranchidae</taxon>
        <taxon>Elysia</taxon>
    </lineage>
</organism>
<proteinExistence type="predicted"/>
<protein>
    <submittedName>
        <fullName evidence="1">Uncharacterized protein</fullName>
    </submittedName>
</protein>
<evidence type="ECO:0000313" key="1">
    <source>
        <dbReference type="EMBL" id="GFS13977.1"/>
    </source>
</evidence>
<accession>A0AAV4IZ16</accession>
<evidence type="ECO:0000313" key="2">
    <source>
        <dbReference type="Proteomes" id="UP000762676"/>
    </source>
</evidence>
<sequence>MPSSILPKNLQRRLHQYGTRGDSTTELMYIYTAYNNASLEMLSRPRLDWIDRLKVTQLVRHGDGWLKRRLGQRNGPLETKGISFKSPLRAEP</sequence>
<gene>
    <name evidence="1" type="ORF">ElyMa_003151600</name>
</gene>
<keyword evidence="2" id="KW-1185">Reference proteome</keyword>